<dbReference type="InterPro" id="IPR017932">
    <property type="entry name" value="GATase_2_dom"/>
</dbReference>
<reference evidence="3" key="1">
    <citation type="journal article" date="2014" name="Genome Biol. Evol.">
        <title>Pangenome evidence for extensive interdomain horizontal transfer affecting lineage core and shell genes in uncultured planktonic thaumarchaeota and euryarchaeota.</title>
        <authorList>
            <person name="Deschamps P."/>
            <person name="Zivanovic Y."/>
            <person name="Moreira D."/>
            <person name="Rodriguez-Valera F."/>
            <person name="Lopez-Garcia P."/>
        </authorList>
    </citation>
    <scope>NUCLEOTIDE SEQUENCE</scope>
</reference>
<keyword evidence="1 3" id="KW-0315">Glutamine amidotransferase</keyword>
<dbReference type="EMBL" id="KF900656">
    <property type="protein sequence ID" value="AIF02645.1"/>
    <property type="molecule type" value="Genomic_DNA"/>
</dbReference>
<dbReference type="Gene3D" id="3.60.20.10">
    <property type="entry name" value="Glutamine Phosphoribosylpyrophosphate, subunit 1, domain 1"/>
    <property type="match status" value="1"/>
</dbReference>
<sequence length="236" mass="26956">MCDLFGMSCNQEDRATRSLPRFAGFSSRNPHGWGVGWYEEGMARIERAPGRADYSEQFLESIDEARSTNLIAHVRYATHGSQITCNCHPFVRQYRGRDWIFAHNGWVSGADDHPMAEGDTDSEQIFNHIMDEVECYQSRGEIRGTIPALKHAIATVFERYGENINLNLLISDGSMMYVFHHYPTKPIYLIRRSKSYGGAALVSTQQLTGEHWVELEPDRLLVLDRGEVLQYNLPLI</sequence>
<name>A0A075GHI7_9EURY</name>
<dbReference type="CDD" id="cd01908">
    <property type="entry name" value="YafJ"/>
    <property type="match status" value="1"/>
</dbReference>
<feature type="domain" description="Glutamine amidotransferase type-2" evidence="2">
    <location>
        <begin position="2"/>
        <end position="226"/>
    </location>
</feature>
<organism evidence="3">
    <name type="scientific">uncultured marine group II/III euryarchaeote KM3_158_C07</name>
    <dbReference type="NCBI Taxonomy" id="1457906"/>
    <lineage>
        <taxon>Archaea</taxon>
        <taxon>Methanobacteriati</taxon>
        <taxon>Methanobacteriota</taxon>
        <taxon>environmental samples</taxon>
    </lineage>
</organism>
<dbReference type="AlphaFoldDB" id="A0A075GHI7"/>
<dbReference type="PANTHER" id="PTHR42824:SF1">
    <property type="entry name" value="GLUTAMINE AMIDOTRANSFERASE YAFJ-RELATED"/>
    <property type="match status" value="1"/>
</dbReference>
<accession>A0A075GHI7</accession>
<evidence type="ECO:0000259" key="2">
    <source>
        <dbReference type="PROSITE" id="PS51278"/>
    </source>
</evidence>
<protein>
    <submittedName>
        <fullName evidence="3">Glutamine amidotransferase class II (DUG3)</fullName>
    </submittedName>
</protein>
<dbReference type="PROSITE" id="PS51278">
    <property type="entry name" value="GATASE_TYPE_2"/>
    <property type="match status" value="1"/>
</dbReference>
<evidence type="ECO:0000313" key="3">
    <source>
        <dbReference type="EMBL" id="AIF02645.1"/>
    </source>
</evidence>
<dbReference type="InterPro" id="IPR026869">
    <property type="entry name" value="EgtC-like"/>
</dbReference>
<keyword evidence="3" id="KW-0808">Transferase</keyword>
<dbReference type="SUPFAM" id="SSF56235">
    <property type="entry name" value="N-terminal nucleophile aminohydrolases (Ntn hydrolases)"/>
    <property type="match status" value="1"/>
</dbReference>
<gene>
    <name evidence="3" type="primary">DUG3</name>
</gene>
<dbReference type="Pfam" id="PF13230">
    <property type="entry name" value="GATase_4"/>
    <property type="match status" value="1"/>
</dbReference>
<evidence type="ECO:0000256" key="1">
    <source>
        <dbReference type="ARBA" id="ARBA00022962"/>
    </source>
</evidence>
<dbReference type="PANTHER" id="PTHR42824">
    <property type="entry name" value="GLUTAMINE AMIDOTRANSFERASE"/>
    <property type="match status" value="1"/>
</dbReference>
<dbReference type="GO" id="GO:0016740">
    <property type="term" value="F:transferase activity"/>
    <property type="evidence" value="ECO:0007669"/>
    <property type="project" value="UniProtKB-KW"/>
</dbReference>
<dbReference type="InterPro" id="IPR029055">
    <property type="entry name" value="Ntn_hydrolases_N"/>
</dbReference>
<proteinExistence type="predicted"/>